<evidence type="ECO:0008006" key="3">
    <source>
        <dbReference type="Google" id="ProtNLM"/>
    </source>
</evidence>
<keyword evidence="1" id="KW-0614">Plasmid</keyword>
<geneLocation type="plasmid" evidence="1 2">
    <name>pDGEO02</name>
</geneLocation>
<dbReference type="KEGG" id="dge:Dgeo_3107"/>
<keyword evidence="2" id="KW-1185">Reference proteome</keyword>
<protein>
    <recommendedName>
        <fullName evidence="3">Transposase</fullName>
    </recommendedName>
</protein>
<dbReference type="AlphaFoldDB" id="A8ZRN7"/>
<proteinExistence type="predicted"/>
<dbReference type="HOGENOM" id="CLU_2681603_0_0_0"/>
<gene>
    <name evidence="1" type="ORF">Dgeo_3107</name>
</gene>
<accession>A8ZRN7</accession>
<name>A8ZRN7_DEIGD</name>
<dbReference type="EMBL" id="CP000856">
    <property type="protein sequence ID" value="ABW35146.1"/>
    <property type="molecule type" value="Genomic_DNA"/>
</dbReference>
<evidence type="ECO:0000313" key="1">
    <source>
        <dbReference type="EMBL" id="ABW35146.1"/>
    </source>
</evidence>
<reference evidence="1" key="1">
    <citation type="submission" date="2007-10" db="EMBL/GenBank/DDBJ databases">
        <title>Complete sequence of Plasmid2 pDGEO02 of Deinococcus geothermalis DSM 11300.</title>
        <authorList>
            <consortium name="US DOE Joint Genome Institute"/>
            <person name="Copeland A."/>
            <person name="Lucas S."/>
            <person name="Lapidus A."/>
            <person name="Barry K."/>
            <person name="Detter J.C."/>
            <person name="Glavina del Rio T."/>
            <person name="Hammon N."/>
            <person name="Israni S."/>
            <person name="Dalin E."/>
            <person name="Tice H."/>
            <person name="Pitluck S."/>
            <person name="Brettin T."/>
            <person name="Bruce D."/>
            <person name="Han C."/>
            <person name="Tapia R."/>
            <person name="Saunders E."/>
            <person name="Gilna P."/>
            <person name="Schmutz J."/>
            <person name="Larimer F."/>
            <person name="Land M."/>
            <person name="Hauser L."/>
            <person name="Kyrpides N."/>
            <person name="Kim E."/>
            <person name="Daly M.J."/>
            <person name="Fredrickson J.K."/>
            <person name="Makarova K.S."/>
            <person name="Gaidamakova E.K."/>
            <person name="Zhai M."/>
            <person name="Richardson P."/>
        </authorList>
    </citation>
    <scope>NUCLEOTIDE SEQUENCE [LARGE SCALE GENOMIC DNA]</scope>
    <source>
        <strain evidence="1">DSM 11300</strain>
        <plasmid evidence="1">pDGEO02</plasmid>
    </source>
</reference>
<organism evidence="1 2">
    <name type="scientific">Deinococcus geothermalis (strain DSM 11300 / CIP 105573 / AG-3a)</name>
    <dbReference type="NCBI Taxonomy" id="319795"/>
    <lineage>
        <taxon>Bacteria</taxon>
        <taxon>Thermotogati</taxon>
        <taxon>Deinococcota</taxon>
        <taxon>Deinococci</taxon>
        <taxon>Deinococcales</taxon>
        <taxon>Deinococcaceae</taxon>
        <taxon>Deinococcus</taxon>
    </lineage>
</organism>
<dbReference type="Proteomes" id="UP000002431">
    <property type="component" value="Plasmid pDGEO02"/>
</dbReference>
<evidence type="ECO:0000313" key="2">
    <source>
        <dbReference type="Proteomes" id="UP000002431"/>
    </source>
</evidence>
<sequence>MGLDQYEVRSWVGWYRHMTLVRLAHAYLTVVSASRCGAGRGGEDSIRRGLSGAIAPAERHETDEPSHCGCRITI</sequence>